<accession>A0A1Z2L031</accession>
<feature type="compositionally biased region" description="Low complexity" evidence="1">
    <location>
        <begin position="84"/>
        <end position="99"/>
    </location>
</feature>
<feature type="domain" description="SCP" evidence="2">
    <location>
        <begin position="143"/>
        <end position="258"/>
    </location>
</feature>
<dbReference type="CDD" id="cd05379">
    <property type="entry name" value="CAP_bacterial"/>
    <property type="match status" value="1"/>
</dbReference>
<dbReference type="Proteomes" id="UP000195755">
    <property type="component" value="Chromosome"/>
</dbReference>
<dbReference type="Pfam" id="PF00188">
    <property type="entry name" value="CAP"/>
    <property type="match status" value="1"/>
</dbReference>
<dbReference type="Gene3D" id="3.40.33.10">
    <property type="entry name" value="CAP"/>
    <property type="match status" value="1"/>
</dbReference>
<dbReference type="PANTHER" id="PTHR31157:SF1">
    <property type="entry name" value="SCP DOMAIN-CONTAINING PROTEIN"/>
    <property type="match status" value="1"/>
</dbReference>
<evidence type="ECO:0000256" key="1">
    <source>
        <dbReference type="SAM" id="MobiDB-lite"/>
    </source>
</evidence>
<name>A0A1Z2L031_9ACTN</name>
<proteinExistence type="predicted"/>
<evidence type="ECO:0000259" key="2">
    <source>
        <dbReference type="Pfam" id="PF00188"/>
    </source>
</evidence>
<evidence type="ECO:0000313" key="4">
    <source>
        <dbReference type="Proteomes" id="UP000195755"/>
    </source>
</evidence>
<sequence>MGVVAVASGFFSGGDALQLGSGPSGGGQVRTEDPPALETGAEPPVAPAPGRGRLPVGHGAERPHGRTAPVARFDTPAPADSGTPSAQRPAADPSSPAPADEAHGPPSPVTATPAVAYNTGSAGARPSEPAADTLRAGPVAQILALVNEERAKAGLTPLVASHRLSVLAQSFSDDMARRGFFSHTDPDGRTPWDRAAKRGIGNLGGENIARGHPDARAVMEAWMRSTGHRANILNRAYRTLGIGVNLNGANGPWWTQDFGY</sequence>
<dbReference type="AlphaFoldDB" id="A0A1Z2L031"/>
<feature type="region of interest" description="Disordered" evidence="1">
    <location>
        <begin position="12"/>
        <end position="132"/>
    </location>
</feature>
<dbReference type="PANTHER" id="PTHR31157">
    <property type="entry name" value="SCP DOMAIN-CONTAINING PROTEIN"/>
    <property type="match status" value="1"/>
</dbReference>
<dbReference type="InterPro" id="IPR014044">
    <property type="entry name" value="CAP_dom"/>
</dbReference>
<reference evidence="3 4" key="1">
    <citation type="submission" date="2017-06" db="EMBL/GenBank/DDBJ databases">
        <title>Streptomyces albireticuli Genome sequencing and assembly.</title>
        <authorList>
            <person name="Wang Y."/>
            <person name="Du B."/>
            <person name="Ding Y."/>
            <person name="Liu H."/>
            <person name="Hou Q."/>
            <person name="Liu K."/>
            <person name="Yao L."/>
            <person name="Wang C."/>
        </authorList>
    </citation>
    <scope>NUCLEOTIDE SEQUENCE [LARGE SCALE GENOMIC DNA]</scope>
    <source>
        <strain evidence="3 4">MDJK11</strain>
    </source>
</reference>
<gene>
    <name evidence="3" type="ORF">SMD11_1983</name>
</gene>
<evidence type="ECO:0000313" key="3">
    <source>
        <dbReference type="EMBL" id="ARZ67640.1"/>
    </source>
</evidence>
<organism evidence="3 4">
    <name type="scientific">Streptomyces albireticuli</name>
    <dbReference type="NCBI Taxonomy" id="1940"/>
    <lineage>
        <taxon>Bacteria</taxon>
        <taxon>Bacillati</taxon>
        <taxon>Actinomycetota</taxon>
        <taxon>Actinomycetes</taxon>
        <taxon>Kitasatosporales</taxon>
        <taxon>Streptomycetaceae</taxon>
        <taxon>Streptomyces</taxon>
    </lineage>
</organism>
<dbReference type="KEGG" id="salj:SMD11_1983"/>
<dbReference type="EMBL" id="CP021744">
    <property type="protein sequence ID" value="ARZ67640.1"/>
    <property type="molecule type" value="Genomic_DNA"/>
</dbReference>
<dbReference type="SUPFAM" id="SSF55797">
    <property type="entry name" value="PR-1-like"/>
    <property type="match status" value="1"/>
</dbReference>
<dbReference type="InterPro" id="IPR035940">
    <property type="entry name" value="CAP_sf"/>
</dbReference>
<protein>
    <recommendedName>
        <fullName evidence="2">SCP domain-containing protein</fullName>
    </recommendedName>
</protein>